<evidence type="ECO:0000259" key="7">
    <source>
        <dbReference type="Pfam" id="PF12696"/>
    </source>
</evidence>
<evidence type="ECO:0000256" key="1">
    <source>
        <dbReference type="ARBA" id="ARBA00004651"/>
    </source>
</evidence>
<evidence type="ECO:0000256" key="6">
    <source>
        <dbReference type="SAM" id="MobiDB-lite"/>
    </source>
</evidence>
<reference evidence="8" key="1">
    <citation type="submission" date="2020-05" db="EMBL/GenBank/DDBJ databases">
        <authorList>
            <person name="Chiriac C."/>
            <person name="Salcher M."/>
            <person name="Ghai R."/>
            <person name="Kavagutti S V."/>
        </authorList>
    </citation>
    <scope>NUCLEOTIDE SEQUENCE</scope>
</reference>
<evidence type="ECO:0000256" key="4">
    <source>
        <dbReference type="ARBA" id="ARBA00022989"/>
    </source>
</evidence>
<dbReference type="PANTHER" id="PTHR37937">
    <property type="entry name" value="CONJUGATIVE TRANSFER: DNA TRANSPORT"/>
    <property type="match status" value="1"/>
</dbReference>
<keyword evidence="3" id="KW-0812">Transmembrane</keyword>
<keyword evidence="5" id="KW-0472">Membrane</keyword>
<dbReference type="Gene3D" id="3.40.50.300">
    <property type="entry name" value="P-loop containing nucleotide triphosphate hydrolases"/>
    <property type="match status" value="1"/>
</dbReference>
<feature type="compositionally biased region" description="Low complexity" evidence="6">
    <location>
        <begin position="299"/>
        <end position="321"/>
    </location>
</feature>
<organism evidence="8">
    <name type="scientific">freshwater metagenome</name>
    <dbReference type="NCBI Taxonomy" id="449393"/>
    <lineage>
        <taxon>unclassified sequences</taxon>
        <taxon>metagenomes</taxon>
        <taxon>ecological metagenomes</taxon>
    </lineage>
</organism>
<feature type="region of interest" description="Disordered" evidence="6">
    <location>
        <begin position="296"/>
        <end position="402"/>
    </location>
</feature>
<evidence type="ECO:0000256" key="3">
    <source>
        <dbReference type="ARBA" id="ARBA00022692"/>
    </source>
</evidence>
<feature type="domain" description="TraD/TraG TraM recognition site" evidence="7">
    <location>
        <begin position="127"/>
        <end position="247"/>
    </location>
</feature>
<name>A0A6J7JSH4_9ZZZZ</name>
<keyword evidence="2" id="KW-1003">Cell membrane</keyword>
<dbReference type="EMBL" id="CAFBMK010000292">
    <property type="protein sequence ID" value="CAB4946265.1"/>
    <property type="molecule type" value="Genomic_DNA"/>
</dbReference>
<feature type="compositionally biased region" description="Acidic residues" evidence="6">
    <location>
        <begin position="322"/>
        <end position="355"/>
    </location>
</feature>
<protein>
    <submittedName>
        <fullName evidence="8">Unannotated protein</fullName>
    </submittedName>
</protein>
<feature type="compositionally biased region" description="Acidic residues" evidence="6">
    <location>
        <begin position="365"/>
        <end position="374"/>
    </location>
</feature>
<dbReference type="AlphaFoldDB" id="A0A6J7JSH4"/>
<comment type="subcellular location">
    <subcellularLocation>
        <location evidence="1">Cell membrane</location>
        <topology evidence="1">Multi-pass membrane protein</topology>
    </subcellularLocation>
</comment>
<gene>
    <name evidence="8" type="ORF">UFOPK3564_03240</name>
</gene>
<dbReference type="InterPro" id="IPR051539">
    <property type="entry name" value="T4SS-coupling_protein"/>
</dbReference>
<proteinExistence type="predicted"/>
<dbReference type="GO" id="GO:0005886">
    <property type="term" value="C:plasma membrane"/>
    <property type="evidence" value="ECO:0007669"/>
    <property type="project" value="UniProtKB-SubCell"/>
</dbReference>
<sequence>MEDPKTSGDVRDNCVYAMAMVRLGLGGADPRSVEQIRRSAMGVIRAWNDHRLGRVKVGAPGVLEPDWLWREQEGTWETEGPNRTLYILGPDAEQGTYEAMFVGAIASIYNGYARAMQAGGPEAPKKRLLLVLDEVANTAPIPKLDTWVTAARGLGINLVIACQNLAQLDTVWGREKAETIVAGPRVRMFGPGLADPQTLQYIEQISGQTGVVSENESRNPFLLQVATSRQTNTTWRPLIPQNEAAGLRPFTALTFYGSLPPFQIDWRSSYTDPELAARQQLKAPGPSDAELRHLRTTQADRPPLARDTAPPAPDDAGPAEAIPEDAYVEEDPDAMDDGFDPGDEGADAMLDDLAPDNDNNTGALEDLDDDDEGPDAMLDDHLSDDHDNEDDDHVDGALPAAA</sequence>
<dbReference type="CDD" id="cd01127">
    <property type="entry name" value="TrwB_TraG_TraD_VirD4"/>
    <property type="match status" value="1"/>
</dbReference>
<accession>A0A6J7JSH4</accession>
<evidence type="ECO:0000313" key="8">
    <source>
        <dbReference type="EMBL" id="CAB4946265.1"/>
    </source>
</evidence>
<dbReference type="InterPro" id="IPR032689">
    <property type="entry name" value="TraG-D_C"/>
</dbReference>
<evidence type="ECO:0000256" key="5">
    <source>
        <dbReference type="ARBA" id="ARBA00023136"/>
    </source>
</evidence>
<dbReference type="Pfam" id="PF12696">
    <property type="entry name" value="TraG-D_C"/>
    <property type="match status" value="1"/>
</dbReference>
<keyword evidence="4" id="KW-1133">Transmembrane helix</keyword>
<evidence type="ECO:0000256" key="2">
    <source>
        <dbReference type="ARBA" id="ARBA00022475"/>
    </source>
</evidence>
<dbReference type="PANTHER" id="PTHR37937:SF1">
    <property type="entry name" value="CONJUGATIVE TRANSFER: DNA TRANSPORT"/>
    <property type="match status" value="1"/>
</dbReference>
<dbReference type="InterPro" id="IPR027417">
    <property type="entry name" value="P-loop_NTPase"/>
</dbReference>
<dbReference type="SUPFAM" id="SSF52540">
    <property type="entry name" value="P-loop containing nucleoside triphosphate hydrolases"/>
    <property type="match status" value="1"/>
</dbReference>